<dbReference type="Proteomes" id="UP001056201">
    <property type="component" value="Chromosome 1"/>
</dbReference>
<organism evidence="7 8">
    <name type="scientific">Aquincola tertiaricarbonis</name>
    <dbReference type="NCBI Taxonomy" id="391953"/>
    <lineage>
        <taxon>Bacteria</taxon>
        <taxon>Pseudomonadati</taxon>
        <taxon>Pseudomonadota</taxon>
        <taxon>Betaproteobacteria</taxon>
        <taxon>Burkholderiales</taxon>
        <taxon>Sphaerotilaceae</taxon>
        <taxon>Aquincola</taxon>
    </lineage>
</organism>
<dbReference type="RefSeq" id="WP_250195773.1">
    <property type="nucleotide sequence ID" value="NZ_CP097635.1"/>
</dbReference>
<dbReference type="InterPro" id="IPR004307">
    <property type="entry name" value="TspO_MBR"/>
</dbReference>
<protein>
    <submittedName>
        <fullName evidence="7">Tryptophan-rich sensory protein</fullName>
    </submittedName>
</protein>
<dbReference type="Gene3D" id="1.20.1260.100">
    <property type="entry name" value="TspO/MBR protein"/>
    <property type="match status" value="1"/>
</dbReference>
<dbReference type="PANTHER" id="PTHR10057:SF0">
    <property type="entry name" value="TRANSLOCATOR PROTEIN"/>
    <property type="match status" value="1"/>
</dbReference>
<evidence type="ECO:0000256" key="1">
    <source>
        <dbReference type="ARBA" id="ARBA00004141"/>
    </source>
</evidence>
<dbReference type="EMBL" id="CP097635">
    <property type="protein sequence ID" value="URI07539.1"/>
    <property type="molecule type" value="Genomic_DNA"/>
</dbReference>
<dbReference type="InterPro" id="IPR038330">
    <property type="entry name" value="TspO/MBR-related_sf"/>
</dbReference>
<keyword evidence="8" id="KW-1185">Reference proteome</keyword>
<dbReference type="CDD" id="cd15904">
    <property type="entry name" value="TSPO_MBR"/>
    <property type="match status" value="1"/>
</dbReference>
<sequence>MRKGPLWKPVSVAVLWAVALSLVGGLATDIGPWYRALSKPAWQPPDWLFGPVWTTIYLLCVIAAVRAWRSDVLRPGRGALLAAFGVNGVANVLWSVLFFNQRRPDWALMEVGLLWLSILVMVVVAGRRDRMAGALLLPYLAWVSFASVLNATIVRLNPPFGG</sequence>
<gene>
    <name evidence="7" type="ORF">MW290_02640</name>
</gene>
<feature type="transmembrane region" description="Helical" evidence="6">
    <location>
        <begin position="106"/>
        <end position="124"/>
    </location>
</feature>
<comment type="similarity">
    <text evidence="2">Belongs to the TspO/BZRP family.</text>
</comment>
<feature type="transmembrane region" description="Helical" evidence="6">
    <location>
        <begin position="51"/>
        <end position="68"/>
    </location>
</feature>
<evidence type="ECO:0000313" key="8">
    <source>
        <dbReference type="Proteomes" id="UP001056201"/>
    </source>
</evidence>
<dbReference type="PIRSF" id="PIRSF005859">
    <property type="entry name" value="PBR"/>
    <property type="match status" value="1"/>
</dbReference>
<accession>A0ABY4S521</accession>
<feature type="transmembrane region" description="Helical" evidence="6">
    <location>
        <begin position="136"/>
        <end position="156"/>
    </location>
</feature>
<comment type="subcellular location">
    <subcellularLocation>
        <location evidence="1">Membrane</location>
        <topology evidence="1">Multi-pass membrane protein</topology>
    </subcellularLocation>
</comment>
<dbReference type="Pfam" id="PF03073">
    <property type="entry name" value="TspO_MBR"/>
    <property type="match status" value="1"/>
</dbReference>
<keyword evidence="5 6" id="KW-0472">Membrane</keyword>
<evidence type="ECO:0000256" key="6">
    <source>
        <dbReference type="SAM" id="Phobius"/>
    </source>
</evidence>
<dbReference type="PANTHER" id="PTHR10057">
    <property type="entry name" value="PERIPHERAL-TYPE BENZODIAZEPINE RECEPTOR"/>
    <property type="match status" value="1"/>
</dbReference>
<feature type="transmembrane region" description="Helical" evidence="6">
    <location>
        <begin position="80"/>
        <end position="100"/>
    </location>
</feature>
<evidence type="ECO:0000256" key="2">
    <source>
        <dbReference type="ARBA" id="ARBA00007524"/>
    </source>
</evidence>
<reference evidence="7" key="1">
    <citation type="submission" date="2022-05" db="EMBL/GenBank/DDBJ databases">
        <title>An RpoN-dependent PEP-CTERM gene is involved in floc formation of an Aquincola tertiaricarbonis strain.</title>
        <authorList>
            <person name="Qiu D."/>
            <person name="Xia M."/>
        </authorList>
    </citation>
    <scope>NUCLEOTIDE SEQUENCE</scope>
    <source>
        <strain evidence="7">RN12</strain>
    </source>
</reference>
<evidence type="ECO:0000256" key="4">
    <source>
        <dbReference type="ARBA" id="ARBA00022989"/>
    </source>
</evidence>
<keyword evidence="4 6" id="KW-1133">Transmembrane helix</keyword>
<proteinExistence type="inferred from homology"/>
<evidence type="ECO:0000313" key="7">
    <source>
        <dbReference type="EMBL" id="URI07539.1"/>
    </source>
</evidence>
<evidence type="ECO:0000256" key="3">
    <source>
        <dbReference type="ARBA" id="ARBA00022692"/>
    </source>
</evidence>
<name>A0ABY4S521_AQUTE</name>
<keyword evidence="3 6" id="KW-0812">Transmembrane</keyword>
<evidence type="ECO:0000256" key="5">
    <source>
        <dbReference type="ARBA" id="ARBA00023136"/>
    </source>
</evidence>